<dbReference type="Gene3D" id="1.20.58.1880">
    <property type="match status" value="1"/>
</dbReference>
<dbReference type="InterPro" id="IPR017884">
    <property type="entry name" value="SANT_dom"/>
</dbReference>
<comment type="caution">
    <text evidence="5">The sequence shown here is derived from an EMBL/GenBank/DDBJ whole genome shotgun (WGS) entry which is preliminary data.</text>
</comment>
<keyword evidence="6" id="KW-1185">Reference proteome</keyword>
<name>A0A1J1GVK4_PLAGA</name>
<feature type="region of interest" description="Disordered" evidence="2">
    <location>
        <begin position="1599"/>
        <end position="1722"/>
    </location>
</feature>
<dbReference type="Proteomes" id="UP000220797">
    <property type="component" value="Unassembled WGS sequence"/>
</dbReference>
<dbReference type="OrthoDB" id="10258692at2759"/>
<dbReference type="GeneID" id="39732026"/>
<dbReference type="PROSITE" id="PS51293">
    <property type="entry name" value="SANT"/>
    <property type="match status" value="1"/>
</dbReference>
<feature type="domain" description="SANT" evidence="4">
    <location>
        <begin position="1071"/>
        <end position="1113"/>
    </location>
</feature>
<feature type="compositionally biased region" description="Acidic residues" evidence="2">
    <location>
        <begin position="1701"/>
        <end position="1722"/>
    </location>
</feature>
<evidence type="ECO:0000259" key="3">
    <source>
        <dbReference type="PROSITE" id="PS50090"/>
    </source>
</evidence>
<feature type="domain" description="Myb-like" evidence="3">
    <location>
        <begin position="1906"/>
        <end position="1951"/>
    </location>
</feature>
<evidence type="ECO:0000256" key="1">
    <source>
        <dbReference type="SAM" id="Coils"/>
    </source>
</evidence>
<evidence type="ECO:0000256" key="2">
    <source>
        <dbReference type="SAM" id="MobiDB-lite"/>
    </source>
</evidence>
<feature type="compositionally biased region" description="Acidic residues" evidence="2">
    <location>
        <begin position="1612"/>
        <end position="1643"/>
    </location>
</feature>
<evidence type="ECO:0000313" key="6">
    <source>
        <dbReference type="Proteomes" id="UP000220797"/>
    </source>
</evidence>
<dbReference type="Gene3D" id="1.10.10.60">
    <property type="entry name" value="Homeodomain-like"/>
    <property type="match status" value="1"/>
</dbReference>
<organism evidence="5 6">
    <name type="scientific">Plasmodium gallinaceum</name>
    <dbReference type="NCBI Taxonomy" id="5849"/>
    <lineage>
        <taxon>Eukaryota</taxon>
        <taxon>Sar</taxon>
        <taxon>Alveolata</taxon>
        <taxon>Apicomplexa</taxon>
        <taxon>Aconoidasida</taxon>
        <taxon>Haemosporida</taxon>
        <taxon>Plasmodiidae</taxon>
        <taxon>Plasmodium</taxon>
        <taxon>Plasmodium (Haemamoeba)</taxon>
    </lineage>
</organism>
<dbReference type="InterPro" id="IPR001005">
    <property type="entry name" value="SANT/Myb"/>
</dbReference>
<dbReference type="InterPro" id="IPR009057">
    <property type="entry name" value="Homeodomain-like_sf"/>
</dbReference>
<feature type="compositionally biased region" description="Basic and acidic residues" evidence="2">
    <location>
        <begin position="1599"/>
        <end position="1611"/>
    </location>
</feature>
<dbReference type="RefSeq" id="XP_028529083.1">
    <property type="nucleotide sequence ID" value="XM_028672541.1"/>
</dbReference>
<sequence length="1966" mass="234970">MYISLKMKKTKEINDIIKCNPFQKNDKKKEIKNLIIRKIRRKMKQGLNKLNEQHKRLVTIFNNLNNLKIQNNIEFKKISNKISKEIKYANEENNDDIAILKMEKDLIKADFTKNKKSLKIYNEHEEEFIENEESKKRVKHEKKKKKKRKNNNSHSSQNFANSVTPLQIFHDNCICMNSKCDHNDFTSDNLKVKNSVVLDLFNALSKNKYYKETNLCENILDDEDIDKIYAKEKKKLKKKRKLINFLIKKKKKRKNERIKKKKEKNIKELKSYLNNENTKKSNIISNKEENVSNTCESALHKNVNSDSKILNDSNLYNSSNTINENKNKIYWIYMKKQINKSVNKNNLRNMISNVLTFFCSISKIFYCEVIDKKRDKYISNDDFKCDRIEKFYDYILADEYDIMNNNDTIDETKGKYKNDSNINAEKKNYIYIYIKKNFFPKYLLNLKKKIKLILIFSSNDVNNFNYNNDSNDNDINLNGNCHGVNNCKFDNYLNNNNNNKGNNETQNNIKEDIMKNSIDKNYINFNQSNLLNKKGFNSNSYLDFLFKYNKFLNKNNTKKMNIISRHITLDDNLYYNLLYLNYLLKMDKNEKERYDYFYIHEIKYDNLKYDIENIKLNLEKIMTSKKKNKISKPFLLLNYMNKNYSLNIRSDKKGNYKYNGKIKKRKFYKISKNNESEYINNHKNIINSNDDENLKGNKKRKTNEKSIHNKEESEYVKNHENRKNYIKRRNYKNGKNSYSFFDEVLSFKGLENNLNKNEEVEIHYLTIYKHMLSFNDNDDEITLKYYMSHIQNSEFSIEFKNEHIPVNILHFFNYYIERKNQLEETIKEHTNIYKQIYKLWKEDIDISEKEKEKKNIFAWGILPVRAYDHPYIFVPLPCGFKYNNKNLAYYTSNDKKLYDDNLLEKKEKKKEYMNIKYANLIGPCINWRKNCIFVSDLKKKKFLHISEYYPYFYCMQNIKLSLFSLERNVIYENTNNMCNFKDYDNLTDNINYFNSISSYANKKNSKILCTNNINNSNENNNNNIKKENNFFKNKCSKKGSGLKYTKHILEENMLYKFYSNEELSNEKNYIWNKQEIRIFLEKYLLYPKKFDKISQFLEFKNTKQCVDFYYLTKNFFCLKKLLLTISENKGKRNKKCSVNDINKKNPKEEIVNKLIKKLENNYIRSEFEDINCINYSYINIKNFFKNYFVKTYKGSSYSKNLTNKINNNKNSSYNNYTNKGVILENMSDGYVIPKNYNFILSSNRKLCFLVKNNENFIYSGINSDIIEIKYNENLDSNKKKEGKKKKKSILSYTKKIKDYNNNVSNITIEKNYNKNEYSELCNLKATSLFDKNDDQIKKLKRIDELSSCEDFKNKNILKNINNESVDIKQTYINSELRNIPLENTVKEKKDNTDNYDANNNIINGDYKKKLKNKNFLSENDLDENCDDKRINNNELSSNEVSNNFYNSSLNLNSHEKKTENSTCEESLFKCFEFLKNMNQKNNENFNKNSYQNPKSTSFSFDYKYKKCVKKNIFQKKSTVLEKEKNVKKKNQIIKAKNMSSLINEKGKNIKKSKKSSQKIGEKNTLIDQKNNVSNSSKGKGKEIKKSLEKKCENEIIHKKEKINELQKHENDFNESEENEFEEVEEEEEAEEAEEEEERDDSEEDIQKEKEDYDADDDNDDDDAHDDNDDDDAHDDYDDDDDDDTDTDNKEETENENRENGDEIYFEEEQDENEDKGEAGDEQIEEEKMGYYKNDQKKNIFNENRKENFDGELIYNTKKETLNYKKDQQILRKHCYNKDGKSISSLNKHDKFLNENNLTSKIYSEEDIDKKKKYITSNENNFLNNQNIWSDNNSPTEINKNKMNGNYITSLSDQINTNNINTDIKDEIKSFINNKSHIELLDEMKQIKKSQIENFDSSKQFRKTATKWTDKEKKIYFEIFLKDGKNWDSLYSALKPYGKTKEQVKNFYQNTIAKKRKKEFGDKSKNL</sequence>
<feature type="compositionally biased region" description="Acidic residues" evidence="2">
    <location>
        <begin position="1651"/>
        <end position="1685"/>
    </location>
</feature>
<dbReference type="EMBL" id="CVMV01000059">
    <property type="protein sequence ID" value="CRG96278.1"/>
    <property type="molecule type" value="Genomic_DNA"/>
</dbReference>
<gene>
    <name evidence="5" type="ORF">PGAL8A_00349600</name>
</gene>
<feature type="coiled-coil region" evidence="1">
    <location>
        <begin position="248"/>
        <end position="279"/>
    </location>
</feature>
<feature type="compositionally biased region" description="Basic residues" evidence="2">
    <location>
        <begin position="136"/>
        <end position="151"/>
    </location>
</feature>
<proteinExistence type="predicted"/>
<dbReference type="CDD" id="cd00167">
    <property type="entry name" value="SANT"/>
    <property type="match status" value="1"/>
</dbReference>
<reference evidence="5" key="1">
    <citation type="submission" date="2015-04" db="EMBL/GenBank/DDBJ databases">
        <authorList>
            <consortium name="Pathogen Informatics"/>
        </authorList>
    </citation>
    <scope>NUCLEOTIDE SEQUENCE [LARGE SCALE GENOMIC DNA]</scope>
    <source>
        <strain evidence="5">8A</strain>
    </source>
</reference>
<protein>
    <recommendedName>
        <fullName evidence="7">SANT domain-containing protein</fullName>
    </recommendedName>
</protein>
<dbReference type="SMART" id="SM00717">
    <property type="entry name" value="SANT"/>
    <property type="match status" value="2"/>
</dbReference>
<feature type="region of interest" description="Disordered" evidence="2">
    <location>
        <begin position="686"/>
        <end position="712"/>
    </location>
</feature>
<evidence type="ECO:0000259" key="4">
    <source>
        <dbReference type="PROSITE" id="PS51293"/>
    </source>
</evidence>
<dbReference type="VEuPathDB" id="PlasmoDB:PGAL8A_00349600"/>
<keyword evidence="1" id="KW-0175">Coiled coil</keyword>
<dbReference type="SUPFAM" id="SSF46689">
    <property type="entry name" value="Homeodomain-like"/>
    <property type="match status" value="2"/>
</dbReference>
<feature type="region of interest" description="Disordered" evidence="2">
    <location>
        <begin position="129"/>
        <end position="159"/>
    </location>
</feature>
<feature type="compositionally biased region" description="Basic and acidic residues" evidence="2">
    <location>
        <begin position="703"/>
        <end position="712"/>
    </location>
</feature>
<feature type="compositionally biased region" description="Basic and acidic residues" evidence="2">
    <location>
        <begin position="1686"/>
        <end position="1700"/>
    </location>
</feature>
<evidence type="ECO:0000313" key="5">
    <source>
        <dbReference type="EMBL" id="CRG96278.1"/>
    </source>
</evidence>
<accession>A0A1J1GVK4</accession>
<dbReference type="OMA" id="FAWGILP"/>
<feature type="region of interest" description="Disordered" evidence="2">
    <location>
        <begin position="1537"/>
        <end position="1585"/>
    </location>
</feature>
<dbReference type="PROSITE" id="PS50090">
    <property type="entry name" value="MYB_LIKE"/>
    <property type="match status" value="1"/>
</dbReference>
<evidence type="ECO:0008006" key="7">
    <source>
        <dbReference type="Google" id="ProtNLM"/>
    </source>
</evidence>